<dbReference type="EMBL" id="JAIVGD010000003">
    <property type="protein sequence ID" value="KAH0775695.1"/>
    <property type="molecule type" value="Genomic_DNA"/>
</dbReference>
<reference evidence="3 4" key="1">
    <citation type="journal article" date="2021" name="bioRxiv">
        <title>Chromosome-scale and haplotype-resolved genome assembly of a tetraploid potato cultivar.</title>
        <authorList>
            <person name="Sun H."/>
            <person name="Jiao W.-B."/>
            <person name="Krause K."/>
            <person name="Campoy J.A."/>
            <person name="Goel M."/>
            <person name="Folz-Donahue K."/>
            <person name="Kukat C."/>
            <person name="Huettel B."/>
            <person name="Schneeberger K."/>
        </authorList>
    </citation>
    <scope>NUCLEOTIDE SEQUENCE [LARGE SCALE GENOMIC DNA]</scope>
    <source>
        <strain evidence="3">SolTubOtavaFocal</strain>
        <tissue evidence="3">Leaves</tissue>
    </source>
</reference>
<sequence length="324" mass="37383">MVKDCLDYARRCDACQFHANFIHQPPEVLHPTIASWPFDAWGLDVVGPLPKSSSGHLYILAATDYFSKWAEVVSLKEVKKENVANFIRVNIIYRFGIPRYIITDNGKPFDNKLINKICDLFGFKQRKSSMYHAATNGLAETFNKTLCNLLKKVVSKSKRDWHERMEEALWTYRTTYCTPTQATPYSLAFRVEVVLPLERQIPSLKLVIQEGLTEKENARLRLAELEALDEKRLEAQQSLECYQARLSRAFNRKVRLRCFQVGDQVLTVRRPIITSHKSGGKFTSKWDGPYVIQEAYSYGAYKLVDADGVRIGPINVKFLKRYYP</sequence>
<dbReference type="Proteomes" id="UP000826656">
    <property type="component" value="Unassembled WGS sequence"/>
</dbReference>
<feature type="coiled-coil region" evidence="1">
    <location>
        <begin position="208"/>
        <end position="245"/>
    </location>
</feature>
<dbReference type="PANTHER" id="PTHR37984">
    <property type="entry name" value="PROTEIN CBG26694"/>
    <property type="match status" value="1"/>
</dbReference>
<dbReference type="InterPro" id="IPR012337">
    <property type="entry name" value="RNaseH-like_sf"/>
</dbReference>
<name>A0ABQ7W6Q3_SOLTU</name>
<dbReference type="Gene3D" id="3.30.420.10">
    <property type="entry name" value="Ribonuclease H-like superfamily/Ribonuclease H"/>
    <property type="match status" value="1"/>
</dbReference>
<protein>
    <recommendedName>
        <fullName evidence="2">Integrase catalytic domain-containing protein</fullName>
    </recommendedName>
</protein>
<evidence type="ECO:0000259" key="2">
    <source>
        <dbReference type="PROSITE" id="PS50994"/>
    </source>
</evidence>
<comment type="caution">
    <text evidence="3">The sequence shown here is derived from an EMBL/GenBank/DDBJ whole genome shotgun (WGS) entry which is preliminary data.</text>
</comment>
<evidence type="ECO:0000313" key="3">
    <source>
        <dbReference type="EMBL" id="KAH0775695.1"/>
    </source>
</evidence>
<dbReference type="SUPFAM" id="SSF53098">
    <property type="entry name" value="Ribonuclease H-like"/>
    <property type="match status" value="1"/>
</dbReference>
<feature type="domain" description="Integrase catalytic" evidence="2">
    <location>
        <begin position="33"/>
        <end position="192"/>
    </location>
</feature>
<keyword evidence="1" id="KW-0175">Coiled coil</keyword>
<dbReference type="InterPro" id="IPR050951">
    <property type="entry name" value="Retrovirus_Pol_polyprotein"/>
</dbReference>
<dbReference type="InterPro" id="IPR001584">
    <property type="entry name" value="Integrase_cat-core"/>
</dbReference>
<dbReference type="InterPro" id="IPR036397">
    <property type="entry name" value="RNaseH_sf"/>
</dbReference>
<dbReference type="Pfam" id="PF00665">
    <property type="entry name" value="rve"/>
    <property type="match status" value="1"/>
</dbReference>
<dbReference type="PROSITE" id="PS50994">
    <property type="entry name" value="INTEGRASE"/>
    <property type="match status" value="1"/>
</dbReference>
<keyword evidence="4" id="KW-1185">Reference proteome</keyword>
<evidence type="ECO:0000313" key="4">
    <source>
        <dbReference type="Proteomes" id="UP000826656"/>
    </source>
</evidence>
<gene>
    <name evidence="3" type="ORF">KY290_007106</name>
</gene>
<organism evidence="3 4">
    <name type="scientific">Solanum tuberosum</name>
    <name type="common">Potato</name>
    <dbReference type="NCBI Taxonomy" id="4113"/>
    <lineage>
        <taxon>Eukaryota</taxon>
        <taxon>Viridiplantae</taxon>
        <taxon>Streptophyta</taxon>
        <taxon>Embryophyta</taxon>
        <taxon>Tracheophyta</taxon>
        <taxon>Spermatophyta</taxon>
        <taxon>Magnoliopsida</taxon>
        <taxon>eudicotyledons</taxon>
        <taxon>Gunneridae</taxon>
        <taxon>Pentapetalae</taxon>
        <taxon>asterids</taxon>
        <taxon>lamiids</taxon>
        <taxon>Solanales</taxon>
        <taxon>Solanaceae</taxon>
        <taxon>Solanoideae</taxon>
        <taxon>Solaneae</taxon>
        <taxon>Solanum</taxon>
    </lineage>
</organism>
<accession>A0ABQ7W6Q3</accession>
<dbReference type="PANTHER" id="PTHR37984:SF5">
    <property type="entry name" value="PROTEIN NYNRIN-LIKE"/>
    <property type="match status" value="1"/>
</dbReference>
<proteinExistence type="predicted"/>
<evidence type="ECO:0000256" key="1">
    <source>
        <dbReference type="SAM" id="Coils"/>
    </source>
</evidence>